<evidence type="ECO:0000256" key="1">
    <source>
        <dbReference type="SAM" id="MobiDB-lite"/>
    </source>
</evidence>
<feature type="compositionally biased region" description="Basic residues" evidence="1">
    <location>
        <begin position="1"/>
        <end position="10"/>
    </location>
</feature>
<evidence type="ECO:0000313" key="3">
    <source>
        <dbReference type="EMBL" id="CAI9971344.1"/>
    </source>
</evidence>
<dbReference type="EMBL" id="CATOUU010000764">
    <property type="protein sequence ID" value="CAI9946666.1"/>
    <property type="molecule type" value="Genomic_DNA"/>
</dbReference>
<dbReference type="InterPro" id="IPR025602">
    <property type="entry name" value="BCP1_family"/>
</dbReference>
<feature type="region of interest" description="Disordered" evidence="1">
    <location>
        <begin position="1"/>
        <end position="29"/>
    </location>
</feature>
<dbReference type="Pfam" id="PF13862">
    <property type="entry name" value="BCCIP"/>
    <property type="match status" value="1"/>
</dbReference>
<protein>
    <submittedName>
        <fullName evidence="3">P21-C-terminal region-binding protein</fullName>
    </submittedName>
    <submittedName>
        <fullName evidence="4">P21-C-terminal_region-binding protein</fullName>
    </submittedName>
</protein>
<accession>A0AA86RFJ6</accession>
<reference evidence="3" key="1">
    <citation type="submission" date="2023-06" db="EMBL/GenBank/DDBJ databases">
        <authorList>
            <person name="Kurt Z."/>
        </authorList>
    </citation>
    <scope>NUCLEOTIDE SEQUENCE</scope>
</reference>
<dbReference type="EMBL" id="CAXDID020000034">
    <property type="protein sequence ID" value="CAL5996080.1"/>
    <property type="molecule type" value="Genomic_DNA"/>
</dbReference>
<evidence type="ECO:0000313" key="4">
    <source>
        <dbReference type="EMBL" id="CAL5996080.1"/>
    </source>
</evidence>
<evidence type="ECO:0000313" key="5">
    <source>
        <dbReference type="EMBL" id="CAL6018397.1"/>
    </source>
</evidence>
<dbReference type="EMBL" id="CAXDID020000439">
    <property type="protein sequence ID" value="CAL6091913.1"/>
    <property type="molecule type" value="Genomic_DNA"/>
</dbReference>
<organism evidence="3">
    <name type="scientific">Hexamita inflata</name>
    <dbReference type="NCBI Taxonomy" id="28002"/>
    <lineage>
        <taxon>Eukaryota</taxon>
        <taxon>Metamonada</taxon>
        <taxon>Diplomonadida</taxon>
        <taxon>Hexamitidae</taxon>
        <taxon>Hexamitinae</taxon>
        <taxon>Hexamita</taxon>
    </lineage>
</organism>
<gene>
    <name evidence="4" type="ORF">HINF_LOCUS14532</name>
    <name evidence="5" type="ORF">HINF_LOCUS26450</name>
    <name evidence="2" type="ORF">HINF_LOCUS34311</name>
    <name evidence="6" type="ORF">HINF_LOCUS44069</name>
    <name evidence="3" type="ORF">HINF_LOCUS58989</name>
    <name evidence="7" type="ORF">HINF_LOCUS66015</name>
</gene>
<dbReference type="Proteomes" id="UP001642409">
    <property type="component" value="Unassembled WGS sequence"/>
</dbReference>
<name>A0AA86RFJ6_9EUKA</name>
<dbReference type="EMBL" id="CAXDID020000080">
    <property type="protein sequence ID" value="CAL6018397.1"/>
    <property type="molecule type" value="Genomic_DNA"/>
</dbReference>
<evidence type="ECO:0000313" key="7">
    <source>
        <dbReference type="EMBL" id="CAL6091913.1"/>
    </source>
</evidence>
<proteinExistence type="predicted"/>
<evidence type="ECO:0000313" key="8">
    <source>
        <dbReference type="Proteomes" id="UP001642409"/>
    </source>
</evidence>
<comment type="caution">
    <text evidence="3">The sequence shown here is derived from an EMBL/GenBank/DDBJ whole genome shotgun (WGS) entry which is preliminary data.</text>
</comment>
<dbReference type="EMBL" id="CAXDID020000186">
    <property type="protein sequence ID" value="CAL6050818.1"/>
    <property type="molecule type" value="Genomic_DNA"/>
</dbReference>
<sequence length="246" mass="29043">MKKDKKQTKAKKQEESSESTQEDMFKPTKDTQDLEFQIGSIEQEHFHQIKMLLGSFFKSQQYIDEIFEQADQISQLAESTDVIQTPELEVTGFCSYIPLMLLPEFKFMQLMTKQLQRFLDEKFIDKNNVAVVYNLKYVNLPPTISIDALHSMIQNQKWSQSKEYNDVVWPAAFFNVDYYVLFSKCKAGEDKKADLETLYHVELYDFKDCAEKVYITSKDQFDPEYQFNVFMLVKKAELEKIVLKMK</sequence>
<keyword evidence="8" id="KW-1185">Reference proteome</keyword>
<evidence type="ECO:0000313" key="2">
    <source>
        <dbReference type="EMBL" id="CAI9946666.1"/>
    </source>
</evidence>
<reference evidence="4 8" key="2">
    <citation type="submission" date="2024-07" db="EMBL/GenBank/DDBJ databases">
        <authorList>
            <person name="Akdeniz Z."/>
        </authorList>
    </citation>
    <scope>NUCLEOTIDE SEQUENCE [LARGE SCALE GENOMIC DNA]</scope>
</reference>
<evidence type="ECO:0000313" key="6">
    <source>
        <dbReference type="EMBL" id="CAL6050818.1"/>
    </source>
</evidence>
<dbReference type="EMBL" id="CATOUU010001090">
    <property type="protein sequence ID" value="CAI9971344.1"/>
    <property type="molecule type" value="Genomic_DNA"/>
</dbReference>
<dbReference type="AlphaFoldDB" id="A0AA86RFJ6"/>